<comment type="similarity">
    <text evidence="2">Belongs to the 2H phosphoesterase superfamily. ThpR family.</text>
</comment>
<organism evidence="4 5">
    <name type="scientific">Sanguibacter suaedae</name>
    <dbReference type="NCBI Taxonomy" id="2795737"/>
    <lineage>
        <taxon>Bacteria</taxon>
        <taxon>Bacillati</taxon>
        <taxon>Actinomycetota</taxon>
        <taxon>Actinomycetes</taxon>
        <taxon>Micrococcales</taxon>
        <taxon>Sanguibacteraceae</taxon>
        <taxon>Sanguibacter</taxon>
    </lineage>
</organism>
<evidence type="ECO:0000313" key="5">
    <source>
        <dbReference type="Proteomes" id="UP000602087"/>
    </source>
</evidence>
<gene>
    <name evidence="4" type="primary">thpR</name>
    <name evidence="4" type="ORF">JAV76_00585</name>
</gene>
<comment type="function">
    <text evidence="2">Hydrolyzes RNA 2',3'-cyclic phosphodiester to an RNA 2'-phosphomonoester.</text>
</comment>
<accession>A0A934I5E6</accession>
<dbReference type="EMBL" id="JAEINH010000001">
    <property type="protein sequence ID" value="MBI9113507.1"/>
    <property type="molecule type" value="Genomic_DNA"/>
</dbReference>
<feature type="short sequence motif" description="HXTX 1" evidence="2">
    <location>
        <begin position="56"/>
        <end position="59"/>
    </location>
</feature>
<feature type="active site" description="Proton acceptor" evidence="2">
    <location>
        <position position="140"/>
    </location>
</feature>
<dbReference type="InterPro" id="IPR004175">
    <property type="entry name" value="RNA_CPDase"/>
</dbReference>
<sequence>MRLFASVTPPAEVLDHLGTALAMLGDLPPAPVRDPRRRRPARAAMRSPWTPRETWHLTLAFFGEVPDGAIPDLESLMAGATGDLAPFRIHLTGAGTFRGSVLWVGVGGETGPLGAVVDALVPVHEEISGRQDPRERNRAHLTVSRSTTTDLAAAAHALAVYQGPSWTVDEIELVASDLGAGPQGSPVHTTVARFPLGGR</sequence>
<feature type="active site" description="Proton donor" evidence="2">
    <location>
        <position position="56"/>
    </location>
</feature>
<dbReference type="RefSeq" id="WP_198732078.1">
    <property type="nucleotide sequence ID" value="NZ_JAEINH010000001.1"/>
</dbReference>
<dbReference type="NCBIfam" id="TIGR02258">
    <property type="entry name" value="2_5_ligase"/>
    <property type="match status" value="1"/>
</dbReference>
<dbReference type="PANTHER" id="PTHR35561:SF1">
    <property type="entry name" value="RNA 2',3'-CYCLIC PHOSPHODIESTERASE"/>
    <property type="match status" value="1"/>
</dbReference>
<dbReference type="HAMAP" id="MF_01940">
    <property type="entry name" value="RNA_CPDase"/>
    <property type="match status" value="1"/>
</dbReference>
<comment type="caution">
    <text evidence="4">The sequence shown here is derived from an EMBL/GenBank/DDBJ whole genome shotgun (WGS) entry which is preliminary data.</text>
</comment>
<evidence type="ECO:0000313" key="4">
    <source>
        <dbReference type="EMBL" id="MBI9113507.1"/>
    </source>
</evidence>
<dbReference type="PANTHER" id="PTHR35561">
    <property type="entry name" value="RNA 2',3'-CYCLIC PHOSPHODIESTERASE"/>
    <property type="match status" value="1"/>
</dbReference>
<keyword evidence="5" id="KW-1185">Reference proteome</keyword>
<dbReference type="Gene3D" id="3.90.1140.10">
    <property type="entry name" value="Cyclic phosphodiesterase"/>
    <property type="match status" value="1"/>
</dbReference>
<dbReference type="SUPFAM" id="SSF55144">
    <property type="entry name" value="LigT-like"/>
    <property type="match status" value="1"/>
</dbReference>
<dbReference type="AlphaFoldDB" id="A0A934I5E6"/>
<dbReference type="Proteomes" id="UP000602087">
    <property type="component" value="Unassembled WGS sequence"/>
</dbReference>
<dbReference type="GO" id="GO:0004113">
    <property type="term" value="F:2',3'-cyclic-nucleotide 3'-phosphodiesterase activity"/>
    <property type="evidence" value="ECO:0007669"/>
    <property type="project" value="InterPro"/>
</dbReference>
<evidence type="ECO:0000256" key="2">
    <source>
        <dbReference type="HAMAP-Rule" id="MF_01940"/>
    </source>
</evidence>
<dbReference type="GO" id="GO:0008664">
    <property type="term" value="F:RNA 2',3'-cyclic 3'-phosphodiesterase activity"/>
    <property type="evidence" value="ECO:0007669"/>
    <property type="project" value="UniProtKB-EC"/>
</dbReference>
<feature type="region of interest" description="Disordered" evidence="3">
    <location>
        <begin position="28"/>
        <end position="47"/>
    </location>
</feature>
<keyword evidence="1 2" id="KW-0378">Hydrolase</keyword>
<proteinExistence type="inferred from homology"/>
<reference evidence="4" key="1">
    <citation type="submission" date="2020-12" db="EMBL/GenBank/DDBJ databases">
        <title>Sanguibacter suaedae sp. nov., isolated from Suaeda aralocaspica.</title>
        <authorList>
            <person name="Ma Q."/>
        </authorList>
    </citation>
    <scope>NUCLEOTIDE SEQUENCE</scope>
    <source>
        <strain evidence="4">YZGR15</strain>
    </source>
</reference>
<evidence type="ECO:0000256" key="1">
    <source>
        <dbReference type="ARBA" id="ARBA00022801"/>
    </source>
</evidence>
<dbReference type="EC" id="3.1.4.58" evidence="2"/>
<protein>
    <recommendedName>
        <fullName evidence="2">RNA 2',3'-cyclic phosphodiesterase</fullName>
        <shortName evidence="2">RNA 2',3'-CPDase</shortName>
        <ecNumber evidence="2">3.1.4.58</ecNumber>
    </recommendedName>
</protein>
<dbReference type="Pfam" id="PF13563">
    <property type="entry name" value="2_5_RNA_ligase2"/>
    <property type="match status" value="1"/>
</dbReference>
<dbReference type="InterPro" id="IPR009097">
    <property type="entry name" value="Cyclic_Pdiesterase"/>
</dbReference>
<comment type="catalytic activity">
    <reaction evidence="2">
        <text>a 3'-end 2',3'-cyclophospho-ribonucleotide-RNA + H2O = a 3'-end 2'-phospho-ribonucleotide-RNA + H(+)</text>
        <dbReference type="Rhea" id="RHEA:11828"/>
        <dbReference type="Rhea" id="RHEA-COMP:10464"/>
        <dbReference type="Rhea" id="RHEA-COMP:17353"/>
        <dbReference type="ChEBI" id="CHEBI:15377"/>
        <dbReference type="ChEBI" id="CHEBI:15378"/>
        <dbReference type="ChEBI" id="CHEBI:83064"/>
        <dbReference type="ChEBI" id="CHEBI:173113"/>
        <dbReference type="EC" id="3.1.4.58"/>
    </reaction>
</comment>
<feature type="short sequence motif" description="HXTX 2" evidence="2">
    <location>
        <begin position="140"/>
        <end position="143"/>
    </location>
</feature>
<name>A0A934I5E6_9MICO</name>
<evidence type="ECO:0000256" key="3">
    <source>
        <dbReference type="SAM" id="MobiDB-lite"/>
    </source>
</evidence>